<accession>A0A2V2NBC1</accession>
<reference evidence="1 2" key="1">
    <citation type="submission" date="2018-05" db="EMBL/GenBank/DDBJ databases">
        <title>Draft genome of Methanospirillum lacunae Ki8-1.</title>
        <authorList>
            <person name="Dueholm M.S."/>
            <person name="Nielsen P.H."/>
            <person name="Bakmann L.F."/>
            <person name="Otzen D.E."/>
        </authorList>
    </citation>
    <scope>NUCLEOTIDE SEQUENCE [LARGE SCALE GENOMIC DNA]</scope>
    <source>
        <strain evidence="1 2">Ki8-1</strain>
    </source>
</reference>
<name>A0A2V2NBC1_9EURY</name>
<dbReference type="InterPro" id="IPR013783">
    <property type="entry name" value="Ig-like_fold"/>
</dbReference>
<dbReference type="InterPro" id="IPR035986">
    <property type="entry name" value="PKD_dom_sf"/>
</dbReference>
<dbReference type="SUPFAM" id="SSF49299">
    <property type="entry name" value="PKD domain"/>
    <property type="match status" value="1"/>
</dbReference>
<gene>
    <name evidence="1" type="ORF">DK846_07950</name>
</gene>
<dbReference type="GeneID" id="97548420"/>
<dbReference type="Gene3D" id="2.60.40.10">
    <property type="entry name" value="Immunoglobulins"/>
    <property type="match status" value="1"/>
</dbReference>
<proteinExistence type="predicted"/>
<organism evidence="1 2">
    <name type="scientific">Methanospirillum lacunae</name>
    <dbReference type="NCBI Taxonomy" id="668570"/>
    <lineage>
        <taxon>Archaea</taxon>
        <taxon>Methanobacteriati</taxon>
        <taxon>Methanobacteriota</taxon>
        <taxon>Stenosarchaea group</taxon>
        <taxon>Methanomicrobia</taxon>
        <taxon>Methanomicrobiales</taxon>
        <taxon>Methanospirillaceae</taxon>
        <taxon>Methanospirillum</taxon>
    </lineage>
</organism>
<sequence length="76" mass="8428">MMGNHDYGITMTPNITTNLYSIPGTIFKPLRVNFYDASDKSLSSWAWNFGEGSSNATHSCSIVSDYTLKFAIRNGN</sequence>
<dbReference type="AlphaFoldDB" id="A0A2V2NBC1"/>
<comment type="caution">
    <text evidence="1">The sequence shown here is derived from an EMBL/GenBank/DDBJ whole genome shotgun (WGS) entry which is preliminary data.</text>
</comment>
<dbReference type="EMBL" id="QGMY01000006">
    <property type="protein sequence ID" value="PWR72871.1"/>
    <property type="molecule type" value="Genomic_DNA"/>
</dbReference>
<evidence type="ECO:0000313" key="2">
    <source>
        <dbReference type="Proteomes" id="UP000245657"/>
    </source>
</evidence>
<evidence type="ECO:0000313" key="1">
    <source>
        <dbReference type="EMBL" id="PWR72871.1"/>
    </source>
</evidence>
<dbReference type="Proteomes" id="UP000245657">
    <property type="component" value="Unassembled WGS sequence"/>
</dbReference>
<evidence type="ECO:0008006" key="3">
    <source>
        <dbReference type="Google" id="ProtNLM"/>
    </source>
</evidence>
<dbReference type="RefSeq" id="WP_109968383.1">
    <property type="nucleotide sequence ID" value="NZ_CP176093.1"/>
</dbReference>
<keyword evidence="2" id="KW-1185">Reference proteome</keyword>
<protein>
    <recommendedName>
        <fullName evidence="3">PKD domain-containing protein</fullName>
    </recommendedName>
</protein>